<dbReference type="HOGENOM" id="CLU_020336_16_1_11"/>
<dbReference type="STRING" id="42256.RradSPS_1867"/>
<dbReference type="Proteomes" id="UP001281130">
    <property type="component" value="Unassembled WGS sequence"/>
</dbReference>
<proteinExistence type="predicted"/>
<dbReference type="Gene3D" id="3.40.50.1820">
    <property type="entry name" value="alpha/beta hydrolase"/>
    <property type="match status" value="1"/>
</dbReference>
<evidence type="ECO:0000313" key="5">
    <source>
        <dbReference type="Proteomes" id="UP000025229"/>
    </source>
</evidence>
<evidence type="ECO:0000313" key="3">
    <source>
        <dbReference type="EMBL" id="AHY47150.1"/>
    </source>
</evidence>
<protein>
    <submittedName>
        <fullName evidence="3 4">Alpha/beta hydrolase</fullName>
    </submittedName>
</protein>
<name>A0A023X582_RUBRA</name>
<sequence length="301" mass="33821">MPERSVRTETLEVAYLERGEANPKVAVLVHGFPDCARTWDAVAERLVSRGYRTFAPYLRGYGETRFLDERKMRSGQIAALGGDLIDFIEALNLRDIALVGHDWGARAAYVAAALVPERLASLTALAVGYGTNTPDQRLSLPQVRQYWYQWFLNTEGGKRELHTDRRGFCRYLWRLWSPGWRFTEEEFDATAPAFDNPDFVEVSVHSYRHRWANAPSDPAYDELEERLAGPPPIPVPTTVLMGKDDGATLPELSEDKERFFTGGYRREVLPGVGHFIPREAPEQVVEAVLSPPGSSPPETSG</sequence>
<evidence type="ECO:0000256" key="1">
    <source>
        <dbReference type="ARBA" id="ARBA00022801"/>
    </source>
</evidence>
<keyword evidence="5" id="KW-1185">Reference proteome</keyword>
<accession>A0A023X582</accession>
<dbReference type="Pfam" id="PF00561">
    <property type="entry name" value="Abhydrolase_1"/>
    <property type="match status" value="1"/>
</dbReference>
<dbReference type="PRINTS" id="PR00412">
    <property type="entry name" value="EPOXHYDRLASE"/>
</dbReference>
<evidence type="ECO:0000259" key="2">
    <source>
        <dbReference type="Pfam" id="PF00561"/>
    </source>
</evidence>
<reference evidence="4" key="2">
    <citation type="submission" date="2023-11" db="EMBL/GenBank/DDBJ databases">
        <title>MicrobeMod: A computational toolkit for identifying prokaryotic methylation and restriction-modification with nanopore sequencing.</title>
        <authorList>
            <person name="Crits-Christoph A."/>
            <person name="Kang S.C."/>
            <person name="Lee H."/>
            <person name="Ostrov N."/>
        </authorList>
    </citation>
    <scope>NUCLEOTIDE SEQUENCE</scope>
    <source>
        <strain evidence="4">ATCC 51242</strain>
    </source>
</reference>
<dbReference type="eggNOG" id="COG0596">
    <property type="taxonomic scope" value="Bacteria"/>
</dbReference>
<dbReference type="InterPro" id="IPR029058">
    <property type="entry name" value="AB_hydrolase_fold"/>
</dbReference>
<dbReference type="SUPFAM" id="SSF53474">
    <property type="entry name" value="alpha/beta-Hydrolases"/>
    <property type="match status" value="1"/>
</dbReference>
<keyword evidence="1 3" id="KW-0378">Hydrolase</keyword>
<organism evidence="3 5">
    <name type="scientific">Rubrobacter radiotolerans</name>
    <name type="common">Arthrobacter radiotolerans</name>
    <dbReference type="NCBI Taxonomy" id="42256"/>
    <lineage>
        <taxon>Bacteria</taxon>
        <taxon>Bacillati</taxon>
        <taxon>Actinomycetota</taxon>
        <taxon>Rubrobacteria</taxon>
        <taxon>Rubrobacterales</taxon>
        <taxon>Rubrobacteraceae</taxon>
        <taxon>Rubrobacter</taxon>
    </lineage>
</organism>
<dbReference type="AlphaFoldDB" id="A0A023X582"/>
<dbReference type="InterPro" id="IPR000639">
    <property type="entry name" value="Epox_hydrolase-like"/>
</dbReference>
<dbReference type="KEGG" id="rrd:RradSPS_1867"/>
<reference evidence="3 5" key="1">
    <citation type="submission" date="2014-03" db="EMBL/GenBank/DDBJ databases">
        <title>Complete genome sequence of the Radio-Resistant Rubrobacter radiotolerans RSPS-4.</title>
        <authorList>
            <person name="Egas C.C."/>
            <person name="Barroso C.C."/>
            <person name="Froufe H.J.C."/>
            <person name="Pacheco J.J."/>
            <person name="Albuquerque L.L."/>
            <person name="da Costa M.M.S."/>
        </authorList>
    </citation>
    <scope>NUCLEOTIDE SEQUENCE [LARGE SCALE GENOMIC DNA]</scope>
    <source>
        <strain evidence="3 5">RSPS-4</strain>
    </source>
</reference>
<dbReference type="OrthoDB" id="2987348at2"/>
<dbReference type="PANTHER" id="PTHR43329">
    <property type="entry name" value="EPOXIDE HYDROLASE"/>
    <property type="match status" value="1"/>
</dbReference>
<feature type="domain" description="AB hydrolase-1" evidence="2">
    <location>
        <begin position="27"/>
        <end position="276"/>
    </location>
</feature>
<dbReference type="GO" id="GO:0016787">
    <property type="term" value="F:hydrolase activity"/>
    <property type="evidence" value="ECO:0007669"/>
    <property type="project" value="UniProtKB-KW"/>
</dbReference>
<evidence type="ECO:0000313" key="4">
    <source>
        <dbReference type="EMBL" id="MDX5894556.1"/>
    </source>
</evidence>
<dbReference type="InterPro" id="IPR000073">
    <property type="entry name" value="AB_hydrolase_1"/>
</dbReference>
<dbReference type="RefSeq" id="WP_038682219.1">
    <property type="nucleotide sequence ID" value="NZ_CP007514.1"/>
</dbReference>
<dbReference type="EMBL" id="JAWXXX010000001">
    <property type="protein sequence ID" value="MDX5894556.1"/>
    <property type="molecule type" value="Genomic_DNA"/>
</dbReference>
<dbReference type="Proteomes" id="UP000025229">
    <property type="component" value="Chromosome"/>
</dbReference>
<gene>
    <name evidence="3" type="ORF">RradSPS_1867</name>
    <name evidence="4" type="ORF">SIL72_11015</name>
</gene>
<dbReference type="EMBL" id="CP007514">
    <property type="protein sequence ID" value="AHY47150.1"/>
    <property type="molecule type" value="Genomic_DNA"/>
</dbReference>